<comment type="caution">
    <text evidence="2">The sequence shown here is derived from an EMBL/GenBank/DDBJ whole genome shotgun (WGS) entry which is preliminary data.</text>
</comment>
<organism evidence="2 3">
    <name type="scientific">Roseomonas mucosa</name>
    <dbReference type="NCBI Taxonomy" id="207340"/>
    <lineage>
        <taxon>Bacteria</taxon>
        <taxon>Pseudomonadati</taxon>
        <taxon>Pseudomonadota</taxon>
        <taxon>Alphaproteobacteria</taxon>
        <taxon>Acetobacterales</taxon>
        <taxon>Roseomonadaceae</taxon>
        <taxon>Roseomonas</taxon>
    </lineage>
</organism>
<gene>
    <name evidence="2" type="ORF">APZ41_002185</name>
</gene>
<dbReference type="OrthoDB" id="464386at2"/>
<proteinExistence type="predicted"/>
<feature type="signal peptide" evidence="1">
    <location>
        <begin position="1"/>
        <end position="34"/>
    </location>
</feature>
<reference evidence="2" key="1">
    <citation type="submission" date="2016-12" db="EMBL/GenBank/DDBJ databases">
        <title>Draft genome sequence of Roseomonas mucosa strain AU37, isolated from a peripheral intravenous catheter.</title>
        <authorList>
            <person name="Choudhury M.A."/>
            <person name="Sidjabat H.E."/>
            <person name="Wailan A.M."/>
            <person name="Zhang L."/>
            <person name="Marsh N.M."/>
            <person name="Rickard C.M."/>
            <person name="Davies M."/>
            <person name="Mcmillan D.J."/>
        </authorList>
    </citation>
    <scope>NUCLEOTIDE SEQUENCE [LARGE SCALE GENOMIC DNA]</scope>
    <source>
        <strain evidence="2">AU37</strain>
    </source>
</reference>
<evidence type="ECO:0000313" key="2">
    <source>
        <dbReference type="EMBL" id="ONH84785.1"/>
    </source>
</evidence>
<evidence type="ECO:0000313" key="3">
    <source>
        <dbReference type="Proteomes" id="UP000054844"/>
    </source>
</evidence>
<feature type="chain" id="PRO_5010588266" evidence="1">
    <location>
        <begin position="35"/>
        <end position="212"/>
    </location>
</feature>
<sequence>MIGPSSIPATLRTTLLETTLLGAALLASAGPARAQENAFTLLNRTGQPIRSVYATPAQVPNWGPERLHGGVLPDGGSRRIRPDGAGGCVLDLRAVTAAGMVLDRRGVDVCRDRQVVFPPASPMAGAVPGDAAFSLVNRSGRVIAQLYATPSTLGNWGPELLGPRGAVPPGAARSVPREPGTCVYDLRVVYADGGVEDRKGLDTCATPRIGLP</sequence>
<protein>
    <submittedName>
        <fullName evidence="2">Uncharacterized protein</fullName>
    </submittedName>
</protein>
<accession>A0A1S8DBM2</accession>
<dbReference type="RefSeq" id="WP_075821499.1">
    <property type="nucleotide sequence ID" value="NZ_CP034924.1"/>
</dbReference>
<dbReference type="AlphaFoldDB" id="A0A1S8DBM2"/>
<keyword evidence="3" id="KW-1185">Reference proteome</keyword>
<dbReference type="Proteomes" id="UP000054844">
    <property type="component" value="Unassembled WGS sequence"/>
</dbReference>
<evidence type="ECO:0000256" key="1">
    <source>
        <dbReference type="SAM" id="SignalP"/>
    </source>
</evidence>
<name>A0A1S8DBM2_9PROT</name>
<dbReference type="EMBL" id="LLWF02000003">
    <property type="protein sequence ID" value="ONH84785.1"/>
    <property type="molecule type" value="Genomic_DNA"/>
</dbReference>
<dbReference type="STRING" id="207340.APZ41_002185"/>
<keyword evidence="1" id="KW-0732">Signal</keyword>